<evidence type="ECO:0000256" key="6">
    <source>
        <dbReference type="RuleBase" id="RU003915"/>
    </source>
</evidence>
<evidence type="ECO:0000256" key="4">
    <source>
        <dbReference type="ARBA" id="ARBA00023235"/>
    </source>
</evidence>
<dbReference type="PROSITE" id="PS51257">
    <property type="entry name" value="PROKAR_LIPOPROTEIN"/>
    <property type="match status" value="1"/>
</dbReference>
<protein>
    <recommendedName>
        <fullName evidence="6">Peptidyl-prolyl cis-trans isomerase</fullName>
        <ecNumber evidence="6">5.2.1.8</ecNumber>
    </recommendedName>
</protein>
<dbReference type="EMBL" id="SJPT01000007">
    <property type="protein sequence ID" value="TWU21152.1"/>
    <property type="molecule type" value="Genomic_DNA"/>
</dbReference>
<name>A0A5C6CAN9_9BACT</name>
<keyword evidence="7" id="KW-0732">Signal</keyword>
<dbReference type="InterPro" id="IPR046357">
    <property type="entry name" value="PPIase_dom_sf"/>
</dbReference>
<comment type="catalytic activity">
    <reaction evidence="1 5 6">
        <text>[protein]-peptidylproline (omega=180) = [protein]-peptidylproline (omega=0)</text>
        <dbReference type="Rhea" id="RHEA:16237"/>
        <dbReference type="Rhea" id="RHEA-COMP:10747"/>
        <dbReference type="Rhea" id="RHEA-COMP:10748"/>
        <dbReference type="ChEBI" id="CHEBI:83833"/>
        <dbReference type="ChEBI" id="CHEBI:83834"/>
        <dbReference type="EC" id="5.2.1.8"/>
    </reaction>
</comment>
<gene>
    <name evidence="9" type="ORF">Pla52o_41860</name>
</gene>
<dbReference type="OrthoDB" id="280278at2"/>
<dbReference type="FunFam" id="3.10.50.40:FF:000006">
    <property type="entry name" value="Peptidyl-prolyl cis-trans isomerase"/>
    <property type="match status" value="1"/>
</dbReference>
<comment type="similarity">
    <text evidence="2 6">Belongs to the FKBP-type PPIase family.</text>
</comment>
<evidence type="ECO:0000256" key="2">
    <source>
        <dbReference type="ARBA" id="ARBA00006577"/>
    </source>
</evidence>
<organism evidence="9 10">
    <name type="scientific">Novipirellula galeiformis</name>
    <dbReference type="NCBI Taxonomy" id="2528004"/>
    <lineage>
        <taxon>Bacteria</taxon>
        <taxon>Pseudomonadati</taxon>
        <taxon>Planctomycetota</taxon>
        <taxon>Planctomycetia</taxon>
        <taxon>Pirellulales</taxon>
        <taxon>Pirellulaceae</taxon>
        <taxon>Novipirellula</taxon>
    </lineage>
</organism>
<proteinExistence type="inferred from homology"/>
<sequence length="146" mass="15999" precursor="true">MMKYFAATLAMLLLCGCASKTPTGLSNVDPDAPTEFTETKSGLKYRILRKSAGPKPSPTDNVTVDYTGWLDNGTEFDSSYARRQPTSFRLDQVVPGWTEGLQLVGKGGMIELEIPYELGYGPEGRPGSIPPYATLHFKVELHDINP</sequence>
<feature type="domain" description="PPIase FKBP-type" evidence="8">
    <location>
        <begin position="59"/>
        <end position="145"/>
    </location>
</feature>
<accession>A0A5C6CAN9</accession>
<evidence type="ECO:0000313" key="9">
    <source>
        <dbReference type="EMBL" id="TWU21152.1"/>
    </source>
</evidence>
<dbReference type="InterPro" id="IPR001179">
    <property type="entry name" value="PPIase_FKBP_dom"/>
</dbReference>
<dbReference type="AlphaFoldDB" id="A0A5C6CAN9"/>
<dbReference type="GO" id="GO:0003755">
    <property type="term" value="F:peptidyl-prolyl cis-trans isomerase activity"/>
    <property type="evidence" value="ECO:0007669"/>
    <property type="project" value="UniProtKB-UniRule"/>
</dbReference>
<evidence type="ECO:0000259" key="8">
    <source>
        <dbReference type="PROSITE" id="PS50059"/>
    </source>
</evidence>
<evidence type="ECO:0000313" key="10">
    <source>
        <dbReference type="Proteomes" id="UP000316304"/>
    </source>
</evidence>
<keyword evidence="3 5" id="KW-0697">Rotamase</keyword>
<evidence type="ECO:0000256" key="1">
    <source>
        <dbReference type="ARBA" id="ARBA00000971"/>
    </source>
</evidence>
<dbReference type="EC" id="5.2.1.8" evidence="6"/>
<dbReference type="Proteomes" id="UP000316304">
    <property type="component" value="Unassembled WGS sequence"/>
</dbReference>
<evidence type="ECO:0000256" key="5">
    <source>
        <dbReference type="PROSITE-ProRule" id="PRU00277"/>
    </source>
</evidence>
<dbReference type="SUPFAM" id="SSF54534">
    <property type="entry name" value="FKBP-like"/>
    <property type="match status" value="1"/>
</dbReference>
<dbReference type="PANTHER" id="PTHR43811:SF19">
    <property type="entry name" value="39 KDA FK506-BINDING NUCLEAR PROTEIN"/>
    <property type="match status" value="1"/>
</dbReference>
<keyword evidence="10" id="KW-1185">Reference proteome</keyword>
<evidence type="ECO:0000256" key="7">
    <source>
        <dbReference type="SAM" id="SignalP"/>
    </source>
</evidence>
<feature type="chain" id="PRO_5023064823" description="Peptidyl-prolyl cis-trans isomerase" evidence="7">
    <location>
        <begin position="21"/>
        <end position="146"/>
    </location>
</feature>
<dbReference type="PANTHER" id="PTHR43811">
    <property type="entry name" value="FKBP-TYPE PEPTIDYL-PROLYL CIS-TRANS ISOMERASE FKPA"/>
    <property type="match status" value="1"/>
</dbReference>
<reference evidence="9 10" key="1">
    <citation type="submission" date="2019-02" db="EMBL/GenBank/DDBJ databases">
        <title>Deep-cultivation of Planctomycetes and their phenomic and genomic characterization uncovers novel biology.</title>
        <authorList>
            <person name="Wiegand S."/>
            <person name="Jogler M."/>
            <person name="Boedeker C."/>
            <person name="Pinto D."/>
            <person name="Vollmers J."/>
            <person name="Rivas-Marin E."/>
            <person name="Kohn T."/>
            <person name="Peeters S.H."/>
            <person name="Heuer A."/>
            <person name="Rast P."/>
            <person name="Oberbeckmann S."/>
            <person name="Bunk B."/>
            <person name="Jeske O."/>
            <person name="Meyerdierks A."/>
            <person name="Storesund J.E."/>
            <person name="Kallscheuer N."/>
            <person name="Luecker S."/>
            <person name="Lage O.M."/>
            <person name="Pohl T."/>
            <person name="Merkel B.J."/>
            <person name="Hornburger P."/>
            <person name="Mueller R.-W."/>
            <person name="Bruemmer F."/>
            <person name="Labrenz M."/>
            <person name="Spormann A.M."/>
            <person name="Op Den Camp H."/>
            <person name="Overmann J."/>
            <person name="Amann R."/>
            <person name="Jetten M.S.M."/>
            <person name="Mascher T."/>
            <person name="Medema M.H."/>
            <person name="Devos D.P."/>
            <person name="Kaster A.-K."/>
            <person name="Ovreas L."/>
            <person name="Rohde M."/>
            <person name="Galperin M.Y."/>
            <person name="Jogler C."/>
        </authorList>
    </citation>
    <scope>NUCLEOTIDE SEQUENCE [LARGE SCALE GENOMIC DNA]</scope>
    <source>
        <strain evidence="9 10">Pla52o</strain>
    </source>
</reference>
<evidence type="ECO:0000256" key="3">
    <source>
        <dbReference type="ARBA" id="ARBA00023110"/>
    </source>
</evidence>
<feature type="signal peptide" evidence="7">
    <location>
        <begin position="1"/>
        <end position="20"/>
    </location>
</feature>
<dbReference type="PROSITE" id="PS50059">
    <property type="entry name" value="FKBP_PPIASE"/>
    <property type="match status" value="1"/>
</dbReference>
<comment type="caution">
    <text evidence="9">The sequence shown here is derived from an EMBL/GenBank/DDBJ whole genome shotgun (WGS) entry which is preliminary data.</text>
</comment>
<dbReference type="Pfam" id="PF00254">
    <property type="entry name" value="FKBP_C"/>
    <property type="match status" value="1"/>
</dbReference>
<keyword evidence="4 5" id="KW-0413">Isomerase</keyword>
<dbReference type="Gene3D" id="3.10.50.40">
    <property type="match status" value="1"/>
</dbReference>